<dbReference type="Gene3D" id="1.50.10.150">
    <property type="entry name" value="Voltage-dependent anion channel"/>
    <property type="match status" value="1"/>
</dbReference>
<dbReference type="Pfam" id="PF03595">
    <property type="entry name" value="SLAC1"/>
    <property type="match status" value="1"/>
</dbReference>
<dbReference type="InterPro" id="IPR038665">
    <property type="entry name" value="Voltage-dep_anion_channel_sf"/>
</dbReference>
<feature type="transmembrane region" description="Helical" evidence="9">
    <location>
        <begin position="198"/>
        <end position="223"/>
    </location>
</feature>
<organism evidence="10 11">
    <name type="scientific">Coniosporium apollinis (strain CBS 100218)</name>
    <name type="common">Rock-inhabiting black yeast</name>
    <dbReference type="NCBI Taxonomy" id="1168221"/>
    <lineage>
        <taxon>Eukaryota</taxon>
        <taxon>Fungi</taxon>
        <taxon>Dikarya</taxon>
        <taxon>Ascomycota</taxon>
        <taxon>Pezizomycotina</taxon>
        <taxon>Dothideomycetes</taxon>
        <taxon>Dothideomycetes incertae sedis</taxon>
        <taxon>Coniosporium</taxon>
    </lineage>
</organism>
<sequence length="378" mass="41518">MEFPNSSYLGAIPIALDTIIVGLVTYYNYRDSAMWAAFVLYWISVVLTLAVGFGLLIIQMTKQEEHSISDVAGLWLMTAVPMVVTSAVGANMLPYLQLLSLKVAMSVFIVSFLLWSLGLVQVHLILACYFWRLISYKLPSNQLLASGFLPLAPLGQGAYAAQQFSIYLSNYLRSSGYAPTQSQPPPVSDTVLLSTGMAIHWLGIIISLFLLAHATFWLVQATASVLIRMPKQFNIGMWSFTFPLGSYANAWSNLSRDLRNEGMRGWAATTTVAVLLTWLFCAAMTAWLGFWKGELFSTPGLENWVSKEIKDHKAEGETQPGGGERYQYNGTYAMSRPGVQDEEVGREGTCGSANGQSTSTEQNVSANQRLNGSHSTPS</sequence>
<evidence type="ECO:0000256" key="7">
    <source>
        <dbReference type="ARBA" id="ARBA00023136"/>
    </source>
</evidence>
<name>R7Z161_CONA1</name>
<feature type="compositionally biased region" description="Polar residues" evidence="8">
    <location>
        <begin position="351"/>
        <end position="378"/>
    </location>
</feature>
<dbReference type="OrthoDB" id="1099at2759"/>
<dbReference type="RefSeq" id="XP_007783214.1">
    <property type="nucleotide sequence ID" value="XM_007785024.1"/>
</dbReference>
<feature type="transmembrane region" description="Helical" evidence="9">
    <location>
        <begin position="33"/>
        <end position="58"/>
    </location>
</feature>
<dbReference type="AlphaFoldDB" id="R7Z161"/>
<keyword evidence="5 9" id="KW-0812">Transmembrane</keyword>
<dbReference type="HOGENOM" id="CLU_030057_6_1_1"/>
<dbReference type="InterPro" id="IPR051629">
    <property type="entry name" value="Sulfite_efflux_TDT"/>
</dbReference>
<dbReference type="PANTHER" id="PTHR31686">
    <property type="match status" value="1"/>
</dbReference>
<dbReference type="PANTHER" id="PTHR31686:SF1">
    <property type="entry name" value="SULFITE EFFLUX PUMP SSU1"/>
    <property type="match status" value="1"/>
</dbReference>
<feature type="transmembrane region" description="Helical" evidence="9">
    <location>
        <begin position="70"/>
        <end position="93"/>
    </location>
</feature>
<evidence type="ECO:0000256" key="4">
    <source>
        <dbReference type="ARBA" id="ARBA00022475"/>
    </source>
</evidence>
<comment type="similarity">
    <text evidence="2">Belongs to the tellurite-resistance/dicarboxylate transporter (TDT) family.</text>
</comment>
<gene>
    <name evidence="10" type="ORF">W97_07394</name>
</gene>
<keyword evidence="6 9" id="KW-1133">Transmembrane helix</keyword>
<evidence type="ECO:0000313" key="10">
    <source>
        <dbReference type="EMBL" id="EON67897.1"/>
    </source>
</evidence>
<dbReference type="InterPro" id="IPR004695">
    <property type="entry name" value="SLAC1/Mae1/Ssu1/TehA"/>
</dbReference>
<evidence type="ECO:0008006" key="12">
    <source>
        <dbReference type="Google" id="ProtNLM"/>
    </source>
</evidence>
<dbReference type="OMA" id="RDSAMWA"/>
<reference evidence="11" key="1">
    <citation type="submission" date="2012-06" db="EMBL/GenBank/DDBJ databases">
        <title>The genome sequence of Coniosporium apollinis CBS 100218.</title>
        <authorList>
            <consortium name="The Broad Institute Genome Sequencing Platform"/>
            <person name="Cuomo C."/>
            <person name="Gorbushina A."/>
            <person name="Noack S."/>
            <person name="Walker B."/>
            <person name="Young S.K."/>
            <person name="Zeng Q."/>
            <person name="Gargeya S."/>
            <person name="Fitzgerald M."/>
            <person name="Haas B."/>
            <person name="Abouelleil A."/>
            <person name="Alvarado L."/>
            <person name="Arachchi H.M."/>
            <person name="Berlin A.M."/>
            <person name="Chapman S.B."/>
            <person name="Goldberg J."/>
            <person name="Griggs A."/>
            <person name="Gujja S."/>
            <person name="Hansen M."/>
            <person name="Howarth C."/>
            <person name="Imamovic A."/>
            <person name="Larimer J."/>
            <person name="McCowan C."/>
            <person name="Montmayeur A."/>
            <person name="Murphy C."/>
            <person name="Neiman D."/>
            <person name="Pearson M."/>
            <person name="Priest M."/>
            <person name="Roberts A."/>
            <person name="Saif S."/>
            <person name="Shea T."/>
            <person name="Sisk P."/>
            <person name="Sykes S."/>
            <person name="Wortman J."/>
            <person name="Nusbaum C."/>
            <person name="Birren B."/>
        </authorList>
    </citation>
    <scope>NUCLEOTIDE SEQUENCE [LARGE SCALE GENOMIC DNA]</scope>
    <source>
        <strain evidence="11">CBS 100218</strain>
    </source>
</reference>
<feature type="region of interest" description="Disordered" evidence="8">
    <location>
        <begin position="311"/>
        <end position="378"/>
    </location>
</feature>
<dbReference type="Proteomes" id="UP000016924">
    <property type="component" value="Unassembled WGS sequence"/>
</dbReference>
<proteinExistence type="inferred from homology"/>
<evidence type="ECO:0000256" key="5">
    <source>
        <dbReference type="ARBA" id="ARBA00022692"/>
    </source>
</evidence>
<dbReference type="EMBL" id="JH767591">
    <property type="protein sequence ID" value="EON67897.1"/>
    <property type="molecule type" value="Genomic_DNA"/>
</dbReference>
<evidence type="ECO:0000256" key="3">
    <source>
        <dbReference type="ARBA" id="ARBA00022448"/>
    </source>
</evidence>
<evidence type="ECO:0000256" key="9">
    <source>
        <dbReference type="SAM" id="Phobius"/>
    </source>
</evidence>
<keyword evidence="4" id="KW-1003">Cell membrane</keyword>
<dbReference type="GO" id="GO:0000319">
    <property type="term" value="F:sulfite transmembrane transporter activity"/>
    <property type="evidence" value="ECO:0007669"/>
    <property type="project" value="TreeGrafter"/>
</dbReference>
<protein>
    <recommendedName>
        <fullName evidence="12">Sulfite efflux pump SSU1</fullName>
    </recommendedName>
</protein>
<evidence type="ECO:0000256" key="6">
    <source>
        <dbReference type="ARBA" id="ARBA00022989"/>
    </source>
</evidence>
<keyword evidence="7 9" id="KW-0472">Membrane</keyword>
<dbReference type="GeneID" id="19904705"/>
<evidence type="ECO:0000256" key="1">
    <source>
        <dbReference type="ARBA" id="ARBA00004651"/>
    </source>
</evidence>
<feature type="transmembrane region" description="Helical" evidence="9">
    <location>
        <begin position="7"/>
        <end position="27"/>
    </location>
</feature>
<evidence type="ECO:0000256" key="2">
    <source>
        <dbReference type="ARBA" id="ARBA00008566"/>
    </source>
</evidence>
<keyword evidence="11" id="KW-1185">Reference proteome</keyword>
<feature type="transmembrane region" description="Helical" evidence="9">
    <location>
        <begin position="105"/>
        <end position="131"/>
    </location>
</feature>
<comment type="subcellular location">
    <subcellularLocation>
        <location evidence="1">Cell membrane</location>
        <topology evidence="1">Multi-pass membrane protein</topology>
    </subcellularLocation>
</comment>
<keyword evidence="3" id="KW-0813">Transport</keyword>
<dbReference type="GO" id="GO:0005886">
    <property type="term" value="C:plasma membrane"/>
    <property type="evidence" value="ECO:0007669"/>
    <property type="project" value="UniProtKB-SubCell"/>
</dbReference>
<feature type="transmembrane region" description="Helical" evidence="9">
    <location>
        <begin position="266"/>
        <end position="290"/>
    </location>
</feature>
<accession>R7Z161</accession>
<evidence type="ECO:0000256" key="8">
    <source>
        <dbReference type="SAM" id="MobiDB-lite"/>
    </source>
</evidence>
<evidence type="ECO:0000313" key="11">
    <source>
        <dbReference type="Proteomes" id="UP000016924"/>
    </source>
</evidence>
<feature type="transmembrane region" description="Helical" evidence="9">
    <location>
        <begin position="143"/>
        <end position="161"/>
    </location>
</feature>